<dbReference type="EMBL" id="CADEPM010000008">
    <property type="protein sequence ID" value="CAB3409590.1"/>
    <property type="molecule type" value="Genomic_DNA"/>
</dbReference>
<sequence length="788" mass="88189">MHSRHRDDDDEQLDEQPTKFVDIAKKWPKQTFLIIGNELCERFSFYGMRAVLTLYFVNVLHFKNAHATVFFHAFTVVSYSSPILGSILADGYIGKFWTIFSVSILYAIGQILLASASIAPDDNPIHPWLDMLGLLIIGIGTGGIKPCVSAFGGDQFPAHYTKMISYFFSMFYFSINAGSLISMYLTPYLRSVPCFGNDSCYPMAFGVPAILMILATLIFMAGSFWYKKVPPKENVISRVMATISRALKNKSSGIPRSHWIEHSLDGHVCSKSKVCRELHGKCAERKFVEDVKVLFRVCLMMLPVPMFWALYDQQGSTWVIQAISMDAHITDSWTLIPDQMGFLNAFMILLMIPIFQSGIYPFVEKIGIKLTLLRKMTAGGLLTATAFIICGIVQLFVNRDLPILPSADEAHMTIINTFPTCEFHTEINTVDSFLLPANQTKLKDVIEPAIIKGGIEFTANITFDSDAPNCPKFVANPVLYSGYSYYLALSPIGWAYTATPLKKPSNGQGEFAISLNYMVSCDNIPDAVTWKECNSSTSTYNGVIGLCKVDELTRPEAPCDPKSDGRFYQFSPSRRHQLEVHDYQTGEITNTGATYDAIDVRPGTYRLYYIDYEIDYVHNARPSAEQTRFYPLDLPPITQNHMGGVYTLTIATRSKLVKDVVSYSQIMVPYNKVSIIWQIPQYIVLTAGEVLFSVTGLEFAYSEASPQLKSVVQAVWLFTVAVGDLIDVVILSLNLFSDVATQMFVFGAAMYIVMAIFILLAVNYYEYAHYANDDSEAANAIVDTDKIQ</sequence>
<keyword evidence="6" id="KW-0653">Protein transport</keyword>
<comment type="similarity">
    <text evidence="2 10">Belongs to the major facilitator superfamily. Proton-dependent oligopeptide transporter (POT/PTR) (TC 2.A.17) family.</text>
</comment>
<dbReference type="PANTHER" id="PTHR11654">
    <property type="entry name" value="OLIGOPEPTIDE TRANSPORTER-RELATED"/>
    <property type="match status" value="1"/>
</dbReference>
<evidence type="ECO:0000256" key="8">
    <source>
        <dbReference type="ARBA" id="ARBA00023136"/>
    </source>
</evidence>
<dbReference type="InterPro" id="IPR018456">
    <property type="entry name" value="PTR2_symporter_CS"/>
</dbReference>
<dbReference type="Gene3D" id="1.20.1250.20">
    <property type="entry name" value="MFS general substrate transporter like domains"/>
    <property type="match status" value="2"/>
</dbReference>
<accession>A0A8S1FB32</accession>
<evidence type="ECO:0000256" key="5">
    <source>
        <dbReference type="ARBA" id="ARBA00022856"/>
    </source>
</evidence>
<feature type="transmembrane region" description="Helical" evidence="11">
    <location>
        <begin position="69"/>
        <end position="89"/>
    </location>
</feature>
<evidence type="ECO:0000256" key="2">
    <source>
        <dbReference type="ARBA" id="ARBA00005982"/>
    </source>
</evidence>
<proteinExistence type="inferred from homology"/>
<evidence type="ECO:0000256" key="9">
    <source>
        <dbReference type="ARBA" id="ARBA00078114"/>
    </source>
</evidence>
<feature type="transmembrane region" description="Helical" evidence="11">
    <location>
        <begin position="96"/>
        <end position="119"/>
    </location>
</feature>
<comment type="caution">
    <text evidence="12">The sequence shown here is derived from an EMBL/GenBank/DDBJ whole genome shotgun (WGS) entry which is preliminary data.</text>
</comment>
<dbReference type="NCBIfam" id="TIGR00926">
    <property type="entry name" value="2A1704"/>
    <property type="match status" value="1"/>
</dbReference>
<evidence type="ECO:0000256" key="6">
    <source>
        <dbReference type="ARBA" id="ARBA00022927"/>
    </source>
</evidence>
<organism evidence="12 13">
    <name type="scientific">Caenorhabditis bovis</name>
    <dbReference type="NCBI Taxonomy" id="2654633"/>
    <lineage>
        <taxon>Eukaryota</taxon>
        <taxon>Metazoa</taxon>
        <taxon>Ecdysozoa</taxon>
        <taxon>Nematoda</taxon>
        <taxon>Chromadorea</taxon>
        <taxon>Rhabditida</taxon>
        <taxon>Rhabditina</taxon>
        <taxon>Rhabditomorpha</taxon>
        <taxon>Rhabditoidea</taxon>
        <taxon>Rhabditidae</taxon>
        <taxon>Peloderinae</taxon>
        <taxon>Caenorhabditis</taxon>
    </lineage>
</organism>
<dbReference type="FunFam" id="1.20.1250.20:FF:000049">
    <property type="entry name" value="Solute carrier family 15 member 2"/>
    <property type="match status" value="1"/>
</dbReference>
<feature type="transmembrane region" description="Helical" evidence="11">
    <location>
        <begin position="293"/>
        <end position="311"/>
    </location>
</feature>
<feature type="transmembrane region" description="Helical" evidence="11">
    <location>
        <begin position="743"/>
        <end position="765"/>
    </location>
</feature>
<dbReference type="InterPro" id="IPR036259">
    <property type="entry name" value="MFS_trans_sf"/>
</dbReference>
<evidence type="ECO:0000313" key="13">
    <source>
        <dbReference type="Proteomes" id="UP000494206"/>
    </source>
</evidence>
<keyword evidence="13" id="KW-1185">Reference proteome</keyword>
<dbReference type="PROSITE" id="PS01023">
    <property type="entry name" value="PTR2_2"/>
    <property type="match status" value="1"/>
</dbReference>
<comment type="subcellular location">
    <subcellularLocation>
        <location evidence="1 10">Membrane</location>
        <topology evidence="1 10">Multi-pass membrane protein</topology>
    </subcellularLocation>
</comment>
<dbReference type="InterPro" id="IPR000109">
    <property type="entry name" value="POT_fam"/>
</dbReference>
<dbReference type="PROSITE" id="PS01022">
    <property type="entry name" value="PTR2_1"/>
    <property type="match status" value="1"/>
</dbReference>
<keyword evidence="5" id="KW-0571">Peptide transport</keyword>
<name>A0A8S1FB32_9PELO</name>
<gene>
    <name evidence="12" type="ORF">CBOVIS_LOCUS11224</name>
</gene>
<dbReference type="GO" id="GO:0015031">
    <property type="term" value="P:protein transport"/>
    <property type="evidence" value="ECO:0007669"/>
    <property type="project" value="UniProtKB-KW"/>
</dbReference>
<dbReference type="Pfam" id="PF00854">
    <property type="entry name" value="PTR2"/>
    <property type="match status" value="2"/>
</dbReference>
<dbReference type="AlphaFoldDB" id="A0A8S1FB32"/>
<feature type="transmembrane region" description="Helical" evidence="11">
    <location>
        <begin position="131"/>
        <end position="152"/>
    </location>
</feature>
<evidence type="ECO:0000256" key="1">
    <source>
        <dbReference type="ARBA" id="ARBA00004141"/>
    </source>
</evidence>
<evidence type="ECO:0000256" key="11">
    <source>
        <dbReference type="SAM" id="Phobius"/>
    </source>
</evidence>
<feature type="transmembrane region" description="Helical" evidence="11">
    <location>
        <begin position="714"/>
        <end position="736"/>
    </location>
</feature>
<evidence type="ECO:0000256" key="10">
    <source>
        <dbReference type="RuleBase" id="RU003755"/>
    </source>
</evidence>
<dbReference type="OrthoDB" id="205993at2759"/>
<keyword evidence="7 11" id="KW-1133">Transmembrane helix</keyword>
<keyword evidence="4 10" id="KW-0812">Transmembrane</keyword>
<dbReference type="Proteomes" id="UP000494206">
    <property type="component" value="Unassembled WGS sequence"/>
</dbReference>
<dbReference type="SUPFAM" id="SSF103473">
    <property type="entry name" value="MFS general substrate transporter"/>
    <property type="match status" value="1"/>
</dbReference>
<keyword evidence="8 11" id="KW-0472">Membrane</keyword>
<feature type="transmembrane region" description="Helical" evidence="11">
    <location>
        <begin position="164"/>
        <end position="185"/>
    </location>
</feature>
<feature type="transmembrane region" description="Helical" evidence="11">
    <location>
        <begin position="342"/>
        <end position="363"/>
    </location>
</feature>
<feature type="transmembrane region" description="Helical" evidence="11">
    <location>
        <begin position="205"/>
        <end position="226"/>
    </location>
</feature>
<evidence type="ECO:0000256" key="7">
    <source>
        <dbReference type="ARBA" id="ARBA00022989"/>
    </source>
</evidence>
<reference evidence="12 13" key="1">
    <citation type="submission" date="2020-04" db="EMBL/GenBank/DDBJ databases">
        <authorList>
            <person name="Laetsch R D."/>
            <person name="Stevens L."/>
            <person name="Kumar S."/>
            <person name="Blaxter L. M."/>
        </authorList>
    </citation>
    <scope>NUCLEOTIDE SEQUENCE [LARGE SCALE GENOMIC DNA]</scope>
</reference>
<evidence type="ECO:0000313" key="12">
    <source>
        <dbReference type="EMBL" id="CAB3409590.1"/>
    </source>
</evidence>
<dbReference type="InterPro" id="IPR004768">
    <property type="entry name" value="Oligopep_transport"/>
</dbReference>
<evidence type="ECO:0000256" key="4">
    <source>
        <dbReference type="ARBA" id="ARBA00022692"/>
    </source>
</evidence>
<dbReference type="GO" id="GO:0016020">
    <property type="term" value="C:membrane"/>
    <property type="evidence" value="ECO:0007669"/>
    <property type="project" value="UniProtKB-SubCell"/>
</dbReference>
<feature type="transmembrane region" description="Helical" evidence="11">
    <location>
        <begin position="375"/>
        <end position="397"/>
    </location>
</feature>
<feature type="transmembrane region" description="Helical" evidence="11">
    <location>
        <begin position="43"/>
        <end position="63"/>
    </location>
</feature>
<evidence type="ECO:0000256" key="3">
    <source>
        <dbReference type="ARBA" id="ARBA00022448"/>
    </source>
</evidence>
<protein>
    <recommendedName>
        <fullName evidence="9">Oligopeptide transporter 1</fullName>
    </recommendedName>
</protein>
<dbReference type="GO" id="GO:0035673">
    <property type="term" value="F:oligopeptide transmembrane transporter activity"/>
    <property type="evidence" value="ECO:0007669"/>
    <property type="project" value="InterPro"/>
</dbReference>
<keyword evidence="3 10" id="KW-0813">Transport</keyword>